<dbReference type="SUPFAM" id="SSF55729">
    <property type="entry name" value="Acyl-CoA N-acyltransferases (Nat)"/>
    <property type="match status" value="1"/>
</dbReference>
<dbReference type="Proteomes" id="UP000051587">
    <property type="component" value="Unassembled WGS sequence"/>
</dbReference>
<dbReference type="GO" id="GO:0016747">
    <property type="term" value="F:acyltransferase activity, transferring groups other than amino-acyl groups"/>
    <property type="evidence" value="ECO:0007669"/>
    <property type="project" value="InterPro"/>
</dbReference>
<reference evidence="2 3" key="1">
    <citation type="submission" date="2015-09" db="EMBL/GenBank/DDBJ databases">
        <authorList>
            <consortium name="Swine Surveillance"/>
        </authorList>
    </citation>
    <scope>NUCLEOTIDE SEQUENCE [LARGE SCALE GENOMIC DNA]</scope>
    <source>
        <strain evidence="2 3">CECT 4357</strain>
    </source>
</reference>
<dbReference type="CDD" id="cd04301">
    <property type="entry name" value="NAT_SF"/>
    <property type="match status" value="1"/>
</dbReference>
<dbReference type="Pfam" id="PF00583">
    <property type="entry name" value="Acetyltransf_1"/>
    <property type="match status" value="1"/>
</dbReference>
<organism evidence="2 3">
    <name type="scientific">Thalassovita gelatinovora</name>
    <name type="common">Thalassobius gelatinovorus</name>
    <dbReference type="NCBI Taxonomy" id="53501"/>
    <lineage>
        <taxon>Bacteria</taxon>
        <taxon>Pseudomonadati</taxon>
        <taxon>Pseudomonadota</taxon>
        <taxon>Alphaproteobacteria</taxon>
        <taxon>Rhodobacterales</taxon>
        <taxon>Roseobacteraceae</taxon>
        <taxon>Thalassovita</taxon>
    </lineage>
</organism>
<dbReference type="PROSITE" id="PS51186">
    <property type="entry name" value="GNAT"/>
    <property type="match status" value="1"/>
</dbReference>
<sequence length="170" mass="18517">MSDGWPDPIGEMIRNFECSDRDQVATLIGRAYGRSYEPWLIRALRENGDVAAEFVLEQDGAVVGCICFAAHPAPVGWWSLCAVAVPAALQGNGRGSALVRYGLEFARSRGVPAITVLGPSGFYCRFGFTRAAARNLTTPFSDENTLLYPIQPDTAETIGELRYPPAFSRL</sequence>
<dbReference type="AlphaFoldDB" id="A0A0N7LW22"/>
<evidence type="ECO:0000259" key="1">
    <source>
        <dbReference type="PROSITE" id="PS51186"/>
    </source>
</evidence>
<dbReference type="EMBL" id="CYSA01000027">
    <property type="protein sequence ID" value="CUH67890.1"/>
    <property type="molecule type" value="Genomic_DNA"/>
</dbReference>
<dbReference type="Gene3D" id="3.40.630.30">
    <property type="match status" value="1"/>
</dbReference>
<evidence type="ECO:0000313" key="2">
    <source>
        <dbReference type="EMBL" id="CUH67890.1"/>
    </source>
</evidence>
<accession>A0A0N7LW22</accession>
<gene>
    <name evidence="2" type="ORF">TG4357_03265</name>
</gene>
<feature type="domain" description="N-acetyltransferase" evidence="1">
    <location>
        <begin position="11"/>
        <end position="153"/>
    </location>
</feature>
<dbReference type="InterPro" id="IPR000182">
    <property type="entry name" value="GNAT_dom"/>
</dbReference>
<name>A0A0N7LW22_THAGE</name>
<keyword evidence="3" id="KW-1185">Reference proteome</keyword>
<proteinExistence type="predicted"/>
<dbReference type="STRING" id="53501.SAMN04488043_104136"/>
<evidence type="ECO:0000313" key="3">
    <source>
        <dbReference type="Proteomes" id="UP000051587"/>
    </source>
</evidence>
<keyword evidence="2" id="KW-0808">Transferase</keyword>
<protein>
    <submittedName>
        <fullName evidence="2">Putative acetyltransferase</fullName>
    </submittedName>
</protein>
<dbReference type="InterPro" id="IPR016181">
    <property type="entry name" value="Acyl_CoA_acyltransferase"/>
</dbReference>